<dbReference type="CDD" id="cd16664">
    <property type="entry name" value="RING-Ubox_PUB"/>
    <property type="match status" value="1"/>
</dbReference>
<keyword evidence="9" id="KW-1185">Reference proteome</keyword>
<dbReference type="FunFam" id="3.30.40.10:FF:000442">
    <property type="entry name" value="RING-type E3 ubiquitin transferase"/>
    <property type="match status" value="1"/>
</dbReference>
<comment type="caution">
    <text evidence="8">The sequence shown here is derived from an EMBL/GenBank/DDBJ whole genome shotgun (WGS) entry which is preliminary data.</text>
</comment>
<dbReference type="InterPro" id="IPR045210">
    <property type="entry name" value="RING-Ubox_PUB"/>
</dbReference>
<organism evidence="8 9">
    <name type="scientific">Eleusine coracana subsp. coracana</name>
    <dbReference type="NCBI Taxonomy" id="191504"/>
    <lineage>
        <taxon>Eukaryota</taxon>
        <taxon>Viridiplantae</taxon>
        <taxon>Streptophyta</taxon>
        <taxon>Embryophyta</taxon>
        <taxon>Tracheophyta</taxon>
        <taxon>Spermatophyta</taxon>
        <taxon>Magnoliopsida</taxon>
        <taxon>Liliopsida</taxon>
        <taxon>Poales</taxon>
        <taxon>Poaceae</taxon>
        <taxon>PACMAD clade</taxon>
        <taxon>Chloridoideae</taxon>
        <taxon>Cynodonteae</taxon>
        <taxon>Eleusininae</taxon>
        <taxon>Eleusine</taxon>
    </lineage>
</organism>
<proteinExistence type="predicted"/>
<protein>
    <recommendedName>
        <fullName evidence="5 7">U-box domain-containing protein</fullName>
        <ecNumber evidence="5">2.3.2.27</ecNumber>
    </recommendedName>
    <alternativeName>
        <fullName evidence="5">RING-type E3 ubiquitin transferase PUB</fullName>
    </alternativeName>
</protein>
<reference evidence="8" key="2">
    <citation type="submission" date="2021-12" db="EMBL/GenBank/DDBJ databases">
        <title>Resequencing data analysis of finger millet.</title>
        <authorList>
            <person name="Hatakeyama M."/>
            <person name="Aluri S."/>
            <person name="Balachadran M.T."/>
            <person name="Sivarajan S.R."/>
            <person name="Poveda L."/>
            <person name="Shimizu-Inatsugi R."/>
            <person name="Schlapbach R."/>
            <person name="Sreeman S.M."/>
            <person name="Shimizu K.K."/>
        </authorList>
    </citation>
    <scope>NUCLEOTIDE SEQUENCE</scope>
</reference>
<comment type="pathway">
    <text evidence="2 5">Protein modification; protein ubiquitination.</text>
</comment>
<dbReference type="SMART" id="SM00504">
    <property type="entry name" value="Ubox"/>
    <property type="match status" value="1"/>
</dbReference>
<dbReference type="InterPro" id="IPR013083">
    <property type="entry name" value="Znf_RING/FYVE/PHD"/>
</dbReference>
<evidence type="ECO:0000313" key="8">
    <source>
        <dbReference type="EMBL" id="GJN13725.1"/>
    </source>
</evidence>
<evidence type="ECO:0000256" key="4">
    <source>
        <dbReference type="ARBA" id="ARBA00022786"/>
    </source>
</evidence>
<evidence type="ECO:0000259" key="7">
    <source>
        <dbReference type="PROSITE" id="PS51698"/>
    </source>
</evidence>
<dbReference type="InterPro" id="IPR003613">
    <property type="entry name" value="Ubox_domain"/>
</dbReference>
<feature type="domain" description="U-box" evidence="7">
    <location>
        <begin position="13"/>
        <end position="87"/>
    </location>
</feature>
<evidence type="ECO:0000256" key="1">
    <source>
        <dbReference type="ARBA" id="ARBA00000900"/>
    </source>
</evidence>
<dbReference type="PANTHER" id="PTHR22849:SF165">
    <property type="entry name" value="U-BOX DOMAIN-CONTAINING PROTEIN"/>
    <property type="match status" value="1"/>
</dbReference>
<evidence type="ECO:0000256" key="3">
    <source>
        <dbReference type="ARBA" id="ARBA00022679"/>
    </source>
</evidence>
<evidence type="ECO:0000313" key="9">
    <source>
        <dbReference type="Proteomes" id="UP001054889"/>
    </source>
</evidence>
<comment type="function">
    <text evidence="5">Functions as an E3 ubiquitin ligase.</text>
</comment>
<reference evidence="8" key="1">
    <citation type="journal article" date="2018" name="DNA Res.">
        <title>Multiple hybrid de novo genome assembly of finger millet, an orphan allotetraploid crop.</title>
        <authorList>
            <person name="Hatakeyama M."/>
            <person name="Aluri S."/>
            <person name="Balachadran M.T."/>
            <person name="Sivarajan S.R."/>
            <person name="Patrignani A."/>
            <person name="Gruter S."/>
            <person name="Poveda L."/>
            <person name="Shimizu-Inatsugi R."/>
            <person name="Baeten J."/>
            <person name="Francoijs K.J."/>
            <person name="Nataraja K.N."/>
            <person name="Reddy Y.A.N."/>
            <person name="Phadnis S."/>
            <person name="Ravikumar R.L."/>
            <person name="Schlapbach R."/>
            <person name="Sreeman S.M."/>
            <person name="Shimizu K.K."/>
        </authorList>
    </citation>
    <scope>NUCLEOTIDE SEQUENCE</scope>
</reference>
<name>A0AAV5DU52_ELECO</name>
<gene>
    <name evidence="8" type="primary">gb00463</name>
    <name evidence="8" type="ORF">PR202_gb00463</name>
</gene>
<comment type="catalytic activity">
    <reaction evidence="1 5">
        <text>S-ubiquitinyl-[E2 ubiquitin-conjugating enzyme]-L-cysteine + [acceptor protein]-L-lysine = [E2 ubiquitin-conjugating enzyme]-L-cysteine + N(6)-ubiquitinyl-[acceptor protein]-L-lysine.</text>
        <dbReference type="EC" id="2.3.2.27"/>
    </reaction>
</comment>
<keyword evidence="4 5" id="KW-0833">Ubl conjugation pathway</keyword>
<evidence type="ECO:0000256" key="2">
    <source>
        <dbReference type="ARBA" id="ARBA00004906"/>
    </source>
</evidence>
<dbReference type="InterPro" id="IPR058678">
    <property type="entry name" value="ARM_PUB"/>
</dbReference>
<dbReference type="Pfam" id="PF04564">
    <property type="entry name" value="U-box"/>
    <property type="match status" value="1"/>
</dbReference>
<accession>A0AAV5DU52</accession>
<dbReference type="GO" id="GO:0061630">
    <property type="term" value="F:ubiquitin protein ligase activity"/>
    <property type="evidence" value="ECO:0007669"/>
    <property type="project" value="UniProtKB-UniRule"/>
</dbReference>
<keyword evidence="3 5" id="KW-0808">Transferase</keyword>
<dbReference type="PROSITE" id="PS51698">
    <property type="entry name" value="U_BOX"/>
    <property type="match status" value="1"/>
</dbReference>
<evidence type="ECO:0000256" key="5">
    <source>
        <dbReference type="RuleBase" id="RU369093"/>
    </source>
</evidence>
<dbReference type="SUPFAM" id="SSF57850">
    <property type="entry name" value="RING/U-box"/>
    <property type="match status" value="1"/>
</dbReference>
<dbReference type="EMBL" id="BQKI01000071">
    <property type="protein sequence ID" value="GJN13725.1"/>
    <property type="molecule type" value="Genomic_DNA"/>
</dbReference>
<dbReference type="PANTHER" id="PTHR22849">
    <property type="entry name" value="WDSAM1 PROTEIN"/>
    <property type="match status" value="1"/>
</dbReference>
<evidence type="ECO:0000256" key="6">
    <source>
        <dbReference type="SAM" id="MobiDB-lite"/>
    </source>
</evidence>
<dbReference type="InterPro" id="IPR045185">
    <property type="entry name" value="PUB22/23/24-like"/>
</dbReference>
<dbReference type="Pfam" id="PF25598">
    <property type="entry name" value="ARM_PUB"/>
    <property type="match status" value="1"/>
</dbReference>
<dbReference type="AlphaFoldDB" id="A0AAV5DU52"/>
<feature type="region of interest" description="Disordered" evidence="6">
    <location>
        <begin position="87"/>
        <end position="106"/>
    </location>
</feature>
<sequence length="439" mass="45475">MVEEEALLLGSSGMRHHLTCPISLQPMQDPVTSPAGISYDRRAIERWLGSGHATCPVTGHPLSLADLTPNHTLRRLIQSHYYHHHLSASSSTTPPADREPQPPDAAADVVKKLLSVSPSSSGAVVDVLRAAAEVASRSHVARRHILCDAAGVVVPHVLRVLVSSAEKKDVAAVDACLAFLRALLISGGGADDELPPSPLAAADTAARHLLDLVNALTDALVALLAPGGGAGGPTPTTAADAVRLLDSALESADAAVLSRLRPELFHALTAAARARAAPRAALRALLRACHVSRNRLLAVDAGAAHEAVELELDSSPRRTTTTEVALALLAELCLCAEGRAAVTAHPAGIAVVARRLLRVSSAAADASAVQVLASVAGRAAAPETLREMARVGAVGKLCCVLQADCDAGVKDVARQVLRMHSGVWSGSPCVSAYLLSRYL</sequence>
<dbReference type="EC" id="2.3.2.27" evidence="5"/>
<dbReference type="Proteomes" id="UP001054889">
    <property type="component" value="Unassembled WGS sequence"/>
</dbReference>
<dbReference type="GO" id="GO:0016567">
    <property type="term" value="P:protein ubiquitination"/>
    <property type="evidence" value="ECO:0007669"/>
    <property type="project" value="UniProtKB-UniRule"/>
</dbReference>
<dbReference type="Gene3D" id="3.30.40.10">
    <property type="entry name" value="Zinc/RING finger domain, C3HC4 (zinc finger)"/>
    <property type="match status" value="1"/>
</dbReference>